<dbReference type="RefSeq" id="WP_141542406.1">
    <property type="nucleotide sequence ID" value="NZ_NVBO01000042.1"/>
</dbReference>
<dbReference type="Proteomes" id="UP000226357">
    <property type="component" value="Unassembled WGS sequence"/>
</dbReference>
<evidence type="ECO:0000256" key="4">
    <source>
        <dbReference type="ARBA" id="ARBA00022729"/>
    </source>
</evidence>
<sequence length="269" mass="30571">EFVDKYKEDPNFKTANEASVFFLRFNQKNEALANKNIRKAISLAFDREPFVDTILNNGSTAATGLIPSKFVEGPNKKDFRAENGDLVKANVKEAQKYWEAGKKELGKDKIELELLNEDVDLSKRTGEYLKGELEKNLPGFTLKIKQQPFAQKLKLEESGDYDMTFAGWSPDFPDPVTYLDMFVTDGAQNKMKYSNPKYDEIIMKAKTDGSDVQARWNSLLEAEKMLLEDAAIAPVYQRSAAYLQRETVKDIYKHNYGGDLSFKWATAGK</sequence>
<feature type="non-terminal residue" evidence="6">
    <location>
        <position position="1"/>
    </location>
</feature>
<comment type="similarity">
    <text evidence="2">Belongs to the bacterial solute-binding protein 5 family.</text>
</comment>
<evidence type="ECO:0000256" key="2">
    <source>
        <dbReference type="ARBA" id="ARBA00005695"/>
    </source>
</evidence>
<evidence type="ECO:0000256" key="1">
    <source>
        <dbReference type="ARBA" id="ARBA00004196"/>
    </source>
</evidence>
<name>A0AA44TH20_BACCE</name>
<gene>
    <name evidence="6" type="ORF">COK38_06145</name>
</gene>
<dbReference type="EMBL" id="NVBO01000042">
    <property type="protein sequence ID" value="PFS04614.1"/>
    <property type="molecule type" value="Genomic_DNA"/>
</dbReference>
<dbReference type="Gene3D" id="3.10.105.10">
    <property type="entry name" value="Dipeptide-binding Protein, Domain 3"/>
    <property type="match status" value="1"/>
</dbReference>
<comment type="caution">
    <text evidence="6">The sequence shown here is derived from an EMBL/GenBank/DDBJ whole genome shotgun (WGS) entry which is preliminary data.</text>
</comment>
<keyword evidence="4" id="KW-0732">Signal</keyword>
<evidence type="ECO:0000313" key="7">
    <source>
        <dbReference type="Proteomes" id="UP000226357"/>
    </source>
</evidence>
<proteinExistence type="inferred from homology"/>
<dbReference type="PANTHER" id="PTHR30290:SF10">
    <property type="entry name" value="PERIPLASMIC OLIGOPEPTIDE-BINDING PROTEIN-RELATED"/>
    <property type="match status" value="1"/>
</dbReference>
<dbReference type="GO" id="GO:0015833">
    <property type="term" value="P:peptide transport"/>
    <property type="evidence" value="ECO:0007669"/>
    <property type="project" value="TreeGrafter"/>
</dbReference>
<dbReference type="SUPFAM" id="SSF53850">
    <property type="entry name" value="Periplasmic binding protein-like II"/>
    <property type="match status" value="1"/>
</dbReference>
<reference evidence="6 7" key="1">
    <citation type="submission" date="2017-09" db="EMBL/GenBank/DDBJ databases">
        <title>Large-scale bioinformatics analysis of Bacillus genomes uncovers conserved roles of natural products in bacterial physiology.</title>
        <authorList>
            <consortium name="Agbiome Team Llc"/>
            <person name="Bleich R.M."/>
            <person name="Grubbs K.J."/>
            <person name="Santa Maria K.C."/>
            <person name="Allen S.E."/>
            <person name="Farag S."/>
            <person name="Shank E.A."/>
            <person name="Bowers A."/>
        </authorList>
    </citation>
    <scope>NUCLEOTIDE SEQUENCE [LARGE SCALE GENOMIC DNA]</scope>
    <source>
        <strain evidence="6 7">AFS067272</strain>
    </source>
</reference>
<dbReference type="FunFam" id="3.10.105.10:FF:000001">
    <property type="entry name" value="Oligopeptide ABC transporter, oligopeptide-binding protein"/>
    <property type="match status" value="1"/>
</dbReference>
<dbReference type="CDD" id="cd08504">
    <property type="entry name" value="PBP2_OppA"/>
    <property type="match status" value="1"/>
</dbReference>
<evidence type="ECO:0000313" key="6">
    <source>
        <dbReference type="EMBL" id="PFS04614.1"/>
    </source>
</evidence>
<dbReference type="GO" id="GO:0030313">
    <property type="term" value="C:cell envelope"/>
    <property type="evidence" value="ECO:0007669"/>
    <property type="project" value="UniProtKB-SubCell"/>
</dbReference>
<comment type="subcellular location">
    <subcellularLocation>
        <location evidence="1">Cell envelope</location>
    </subcellularLocation>
</comment>
<evidence type="ECO:0000259" key="5">
    <source>
        <dbReference type="Pfam" id="PF00496"/>
    </source>
</evidence>
<accession>A0AA44TH20</accession>
<evidence type="ECO:0000256" key="3">
    <source>
        <dbReference type="ARBA" id="ARBA00022448"/>
    </source>
</evidence>
<dbReference type="PANTHER" id="PTHR30290">
    <property type="entry name" value="PERIPLASMIC BINDING COMPONENT OF ABC TRANSPORTER"/>
    <property type="match status" value="1"/>
</dbReference>
<dbReference type="Pfam" id="PF00496">
    <property type="entry name" value="SBP_bac_5"/>
    <property type="match status" value="1"/>
</dbReference>
<organism evidence="6 7">
    <name type="scientific">Bacillus cereus</name>
    <dbReference type="NCBI Taxonomy" id="1396"/>
    <lineage>
        <taxon>Bacteria</taxon>
        <taxon>Bacillati</taxon>
        <taxon>Bacillota</taxon>
        <taxon>Bacilli</taxon>
        <taxon>Bacillales</taxon>
        <taxon>Bacillaceae</taxon>
        <taxon>Bacillus</taxon>
        <taxon>Bacillus cereus group</taxon>
    </lineage>
</organism>
<feature type="domain" description="Solute-binding protein family 5" evidence="5">
    <location>
        <begin position="4"/>
        <end position="189"/>
    </location>
</feature>
<dbReference type="InterPro" id="IPR000914">
    <property type="entry name" value="SBP_5_dom"/>
</dbReference>
<keyword evidence="3" id="KW-0813">Transport</keyword>
<dbReference type="GO" id="GO:1904680">
    <property type="term" value="F:peptide transmembrane transporter activity"/>
    <property type="evidence" value="ECO:0007669"/>
    <property type="project" value="TreeGrafter"/>
</dbReference>
<dbReference type="AlphaFoldDB" id="A0AA44TH20"/>
<dbReference type="InterPro" id="IPR039424">
    <property type="entry name" value="SBP_5"/>
</dbReference>
<protein>
    <submittedName>
        <fullName evidence="6">Peptide ABC transporter substrate-binding protein</fullName>
    </submittedName>
</protein>